<dbReference type="RefSeq" id="WP_077023002.1">
    <property type="nucleotide sequence ID" value="NZ_CP017641.1"/>
</dbReference>
<evidence type="ECO:0000256" key="3">
    <source>
        <dbReference type="ARBA" id="ARBA00022806"/>
    </source>
</evidence>
<dbReference type="AlphaFoldDB" id="A0A1P8WAZ0"/>
<dbReference type="InterPro" id="IPR014001">
    <property type="entry name" value="Helicase_ATP-bd"/>
</dbReference>
<evidence type="ECO:0000313" key="8">
    <source>
        <dbReference type="Proteomes" id="UP000187735"/>
    </source>
</evidence>
<dbReference type="OrthoDB" id="9763310at2"/>
<sequence>MTTATPPNILKTHFGFDTFRGPQQQIIEHVLSGSHALVIMPTGMGKSLCYQIPALAIAADAPKSDKPPITLVLSPLIALMKDQVDSLQAKGIKATFINSSLRKHERENRYQAVADGRYSLLYVTPERFRKQEFLDVIASREVKLLAVDEAHCISEWGHDFRPDYTRLSDLRAIMGNPTTIALTATATPEVQADIVKQLGLQPDDIRLFHEGIDRPNLDLKVMDVWDGDEKLDAMKVIFDRWLTPKSTGSGIVYFTLIRTLEEFSDRLRADGVKHVCYHGGLERRERKSIQDDFMNGRNRLVLATNAFGMGVDKEDIRFVIHADVPGSMESYYQEIGRAGRDGEPAECVLLYDQRDLNTQMEFLRWSNPDADFYQRVYDHLKNETEQIRAFGIDWLRERLCDRQRHDRRVETSLAMLQRYGVIEDEIDLANVEVTGPMPENLADEERLAAKLLRDQKKLYALVQYVQSEDDRKAFIHEYFGLQLPSAE</sequence>
<keyword evidence="4" id="KW-0067">ATP-binding</keyword>
<dbReference type="STRING" id="1891926.Fuma_00789"/>
<proteinExistence type="predicted"/>
<gene>
    <name evidence="7" type="primary">recQ_1</name>
    <name evidence="7" type="ORF">Fuma_00789</name>
</gene>
<dbReference type="SMART" id="SM00487">
    <property type="entry name" value="DEXDc"/>
    <property type="match status" value="1"/>
</dbReference>
<name>A0A1P8WAZ0_9PLAN</name>
<evidence type="ECO:0000256" key="4">
    <source>
        <dbReference type="ARBA" id="ARBA00022840"/>
    </source>
</evidence>
<protein>
    <submittedName>
        <fullName evidence="7">ATP-dependent DNA helicase RecQ</fullName>
        <ecNumber evidence="7">3.6.4.12</ecNumber>
    </submittedName>
</protein>
<dbReference type="GO" id="GO:0009378">
    <property type="term" value="F:four-way junction helicase activity"/>
    <property type="evidence" value="ECO:0007669"/>
    <property type="project" value="TreeGrafter"/>
</dbReference>
<dbReference type="InterPro" id="IPR011545">
    <property type="entry name" value="DEAD/DEAH_box_helicase_dom"/>
</dbReference>
<feature type="domain" description="Helicase ATP-binding" evidence="5">
    <location>
        <begin position="27"/>
        <end position="204"/>
    </location>
</feature>
<dbReference type="SMART" id="SM00490">
    <property type="entry name" value="HELICc"/>
    <property type="match status" value="1"/>
</dbReference>
<dbReference type="KEGG" id="fmr:Fuma_00789"/>
<dbReference type="FunFam" id="3.40.50.300:FF:001389">
    <property type="entry name" value="ATP-dependent DNA helicase RecQ"/>
    <property type="match status" value="1"/>
</dbReference>
<accession>A0A1P8WAZ0</accession>
<evidence type="ECO:0000259" key="6">
    <source>
        <dbReference type="PROSITE" id="PS51194"/>
    </source>
</evidence>
<dbReference type="EMBL" id="CP017641">
    <property type="protein sequence ID" value="APZ91203.1"/>
    <property type="molecule type" value="Genomic_DNA"/>
</dbReference>
<evidence type="ECO:0000313" key="7">
    <source>
        <dbReference type="EMBL" id="APZ91203.1"/>
    </source>
</evidence>
<dbReference type="GO" id="GO:0016787">
    <property type="term" value="F:hydrolase activity"/>
    <property type="evidence" value="ECO:0007669"/>
    <property type="project" value="UniProtKB-KW"/>
</dbReference>
<evidence type="ECO:0000256" key="2">
    <source>
        <dbReference type="ARBA" id="ARBA00022801"/>
    </source>
</evidence>
<dbReference type="GO" id="GO:0006310">
    <property type="term" value="P:DNA recombination"/>
    <property type="evidence" value="ECO:0007669"/>
    <property type="project" value="InterPro"/>
</dbReference>
<feature type="domain" description="Helicase C-terminal" evidence="6">
    <location>
        <begin position="229"/>
        <end position="384"/>
    </location>
</feature>
<dbReference type="InterPro" id="IPR027417">
    <property type="entry name" value="P-loop_NTPase"/>
</dbReference>
<dbReference type="GO" id="GO:0003676">
    <property type="term" value="F:nucleic acid binding"/>
    <property type="evidence" value="ECO:0007669"/>
    <property type="project" value="InterPro"/>
</dbReference>
<dbReference type="PROSITE" id="PS51192">
    <property type="entry name" value="HELICASE_ATP_BIND_1"/>
    <property type="match status" value="1"/>
</dbReference>
<dbReference type="CDD" id="cd17920">
    <property type="entry name" value="DEXHc_RecQ"/>
    <property type="match status" value="1"/>
</dbReference>
<dbReference type="InterPro" id="IPR001650">
    <property type="entry name" value="Helicase_C-like"/>
</dbReference>
<dbReference type="GO" id="GO:0005694">
    <property type="term" value="C:chromosome"/>
    <property type="evidence" value="ECO:0007669"/>
    <property type="project" value="TreeGrafter"/>
</dbReference>
<dbReference type="Pfam" id="PF00270">
    <property type="entry name" value="DEAD"/>
    <property type="match status" value="1"/>
</dbReference>
<dbReference type="Gene3D" id="3.40.50.300">
    <property type="entry name" value="P-loop containing nucleotide triphosphate hydrolases"/>
    <property type="match status" value="2"/>
</dbReference>
<keyword evidence="3 7" id="KW-0347">Helicase</keyword>
<dbReference type="GO" id="GO:0005524">
    <property type="term" value="F:ATP binding"/>
    <property type="evidence" value="ECO:0007669"/>
    <property type="project" value="UniProtKB-KW"/>
</dbReference>
<dbReference type="InterPro" id="IPR004589">
    <property type="entry name" value="DNA_helicase_ATP-dep_RecQ"/>
</dbReference>
<reference evidence="7 8" key="1">
    <citation type="journal article" date="2016" name="Front. Microbiol.">
        <title>Fuerstia marisgermanicae gen. nov., sp. nov., an Unusual Member of the Phylum Planctomycetes from the German Wadden Sea.</title>
        <authorList>
            <person name="Kohn T."/>
            <person name="Heuer A."/>
            <person name="Jogler M."/>
            <person name="Vollmers J."/>
            <person name="Boedeker C."/>
            <person name="Bunk B."/>
            <person name="Rast P."/>
            <person name="Borchert D."/>
            <person name="Glockner I."/>
            <person name="Freese H.M."/>
            <person name="Klenk H.P."/>
            <person name="Overmann J."/>
            <person name="Kaster A.K."/>
            <person name="Rohde M."/>
            <person name="Wiegand S."/>
            <person name="Jogler C."/>
        </authorList>
    </citation>
    <scope>NUCLEOTIDE SEQUENCE [LARGE SCALE GENOMIC DNA]</scope>
    <source>
        <strain evidence="7 8">NH11</strain>
    </source>
</reference>
<keyword evidence="2 7" id="KW-0378">Hydrolase</keyword>
<dbReference type="GO" id="GO:0005737">
    <property type="term" value="C:cytoplasm"/>
    <property type="evidence" value="ECO:0007669"/>
    <property type="project" value="TreeGrafter"/>
</dbReference>
<dbReference type="NCBIfam" id="TIGR00614">
    <property type="entry name" value="recQ_fam"/>
    <property type="match status" value="1"/>
</dbReference>
<evidence type="ECO:0000259" key="5">
    <source>
        <dbReference type="PROSITE" id="PS51192"/>
    </source>
</evidence>
<dbReference type="PANTHER" id="PTHR13710">
    <property type="entry name" value="DNA HELICASE RECQ FAMILY MEMBER"/>
    <property type="match status" value="1"/>
</dbReference>
<dbReference type="PROSITE" id="PS51194">
    <property type="entry name" value="HELICASE_CTER"/>
    <property type="match status" value="1"/>
</dbReference>
<evidence type="ECO:0000256" key="1">
    <source>
        <dbReference type="ARBA" id="ARBA00022741"/>
    </source>
</evidence>
<dbReference type="GO" id="GO:0006281">
    <property type="term" value="P:DNA repair"/>
    <property type="evidence" value="ECO:0007669"/>
    <property type="project" value="TreeGrafter"/>
</dbReference>
<dbReference type="Proteomes" id="UP000187735">
    <property type="component" value="Chromosome"/>
</dbReference>
<keyword evidence="1" id="KW-0547">Nucleotide-binding</keyword>
<dbReference type="GO" id="GO:0043138">
    <property type="term" value="F:3'-5' DNA helicase activity"/>
    <property type="evidence" value="ECO:0007669"/>
    <property type="project" value="TreeGrafter"/>
</dbReference>
<organism evidence="7 8">
    <name type="scientific">Fuerstiella marisgermanici</name>
    <dbReference type="NCBI Taxonomy" id="1891926"/>
    <lineage>
        <taxon>Bacteria</taxon>
        <taxon>Pseudomonadati</taxon>
        <taxon>Planctomycetota</taxon>
        <taxon>Planctomycetia</taxon>
        <taxon>Planctomycetales</taxon>
        <taxon>Planctomycetaceae</taxon>
        <taxon>Fuerstiella</taxon>
    </lineage>
</organism>
<dbReference type="Pfam" id="PF00271">
    <property type="entry name" value="Helicase_C"/>
    <property type="match status" value="1"/>
</dbReference>
<dbReference type="EC" id="3.6.4.12" evidence="7"/>
<keyword evidence="8" id="KW-1185">Reference proteome</keyword>
<dbReference type="PANTHER" id="PTHR13710:SF150">
    <property type="entry name" value="ATP-DEPENDENT DNA HELICASE RECQ"/>
    <property type="match status" value="1"/>
</dbReference>
<dbReference type="SUPFAM" id="SSF52540">
    <property type="entry name" value="P-loop containing nucleoside triphosphate hydrolases"/>
    <property type="match status" value="1"/>
</dbReference>